<keyword evidence="1" id="KW-0812">Transmembrane</keyword>
<evidence type="ECO:0008006" key="4">
    <source>
        <dbReference type="Google" id="ProtNLM"/>
    </source>
</evidence>
<proteinExistence type="predicted"/>
<evidence type="ECO:0000256" key="1">
    <source>
        <dbReference type="SAM" id="Phobius"/>
    </source>
</evidence>
<organism evidence="2 3">
    <name type="scientific">Stenotrophomonas rhizophila</name>
    <dbReference type="NCBI Taxonomy" id="216778"/>
    <lineage>
        <taxon>Bacteria</taxon>
        <taxon>Pseudomonadati</taxon>
        <taxon>Pseudomonadota</taxon>
        <taxon>Gammaproteobacteria</taxon>
        <taxon>Lysobacterales</taxon>
        <taxon>Lysobacteraceae</taxon>
        <taxon>Stenotrophomonas</taxon>
    </lineage>
</organism>
<comment type="caution">
    <text evidence="2">The sequence shown here is derived from an EMBL/GenBank/DDBJ whole genome shotgun (WGS) entry which is preliminary data.</text>
</comment>
<gene>
    <name evidence="2" type="ORF">M2412_002119</name>
</gene>
<dbReference type="RefSeq" id="WP_259260841.1">
    <property type="nucleotide sequence ID" value="NZ_JANUEK010000005.1"/>
</dbReference>
<evidence type="ECO:0000313" key="2">
    <source>
        <dbReference type="EMBL" id="MCS4280126.1"/>
    </source>
</evidence>
<dbReference type="EMBL" id="JANUEK010000005">
    <property type="protein sequence ID" value="MCS4280126.1"/>
    <property type="molecule type" value="Genomic_DNA"/>
</dbReference>
<feature type="transmembrane region" description="Helical" evidence="1">
    <location>
        <begin position="62"/>
        <end position="83"/>
    </location>
</feature>
<dbReference type="Proteomes" id="UP001320691">
    <property type="component" value="Unassembled WGS sequence"/>
</dbReference>
<accession>A0AAW5PJG7</accession>
<keyword evidence="1" id="KW-1133">Transmembrane helix</keyword>
<name>A0AAW5PJG7_9GAMM</name>
<evidence type="ECO:0000313" key="3">
    <source>
        <dbReference type="Proteomes" id="UP001320691"/>
    </source>
</evidence>
<protein>
    <recommendedName>
        <fullName evidence="4">Transmembrane protein</fullName>
    </recommendedName>
</protein>
<sequence length="144" mass="16644">MAKRELPQLLKPRLAHAAEMDFDFAYWRELVAELSGFPRAQRKEMLRFASALRDRMNERMGLVHGGFQRLGVFPMLVALYLQFRNWKWGDWASAFDVNLVAGLLIWMMVLLYAAGWLLIGLRTRVDTYVNLLESALQGERAPGK</sequence>
<reference evidence="2" key="1">
    <citation type="submission" date="2022-08" db="EMBL/GenBank/DDBJ databases">
        <title>Genomic analyses of the natural microbiome of Caenorhabditis elegans.</title>
        <authorList>
            <person name="Samuel B."/>
        </authorList>
    </citation>
    <scope>NUCLEOTIDE SEQUENCE</scope>
    <source>
        <strain evidence="2">BIGb0277</strain>
    </source>
</reference>
<keyword evidence="1" id="KW-0472">Membrane</keyword>
<dbReference type="AlphaFoldDB" id="A0AAW5PJG7"/>
<feature type="transmembrane region" description="Helical" evidence="1">
    <location>
        <begin position="103"/>
        <end position="121"/>
    </location>
</feature>